<dbReference type="InterPro" id="IPR022572">
    <property type="entry name" value="DNA_rep/recomb_RecO_N"/>
</dbReference>
<comment type="caution">
    <text evidence="10">The sequence shown here is derived from an EMBL/GenBank/DDBJ whole genome shotgun (WGS) entry which is preliminary data.</text>
</comment>
<evidence type="ECO:0000256" key="3">
    <source>
        <dbReference type="ARBA" id="ARBA00021310"/>
    </source>
</evidence>
<dbReference type="HAMAP" id="MF_00201">
    <property type="entry name" value="RecO"/>
    <property type="match status" value="1"/>
</dbReference>
<dbReference type="GO" id="GO:0006302">
    <property type="term" value="P:double-strand break repair"/>
    <property type="evidence" value="ECO:0007669"/>
    <property type="project" value="TreeGrafter"/>
</dbReference>
<dbReference type="SUPFAM" id="SSF50249">
    <property type="entry name" value="Nucleic acid-binding proteins"/>
    <property type="match status" value="1"/>
</dbReference>
<dbReference type="Gene3D" id="2.40.50.140">
    <property type="entry name" value="Nucleic acid-binding proteins"/>
    <property type="match status" value="1"/>
</dbReference>
<keyword evidence="11" id="KW-1185">Reference proteome</keyword>
<dbReference type="InterPro" id="IPR037278">
    <property type="entry name" value="ARFGAP/RecO"/>
</dbReference>
<evidence type="ECO:0000256" key="7">
    <source>
        <dbReference type="ARBA" id="ARBA00033409"/>
    </source>
</evidence>
<evidence type="ECO:0000313" key="10">
    <source>
        <dbReference type="EMBL" id="RUO25822.1"/>
    </source>
</evidence>
<evidence type="ECO:0000256" key="8">
    <source>
        <dbReference type="HAMAP-Rule" id="MF_00201"/>
    </source>
</evidence>
<name>A0A432W709_9GAMM</name>
<reference evidence="10 11" key="1">
    <citation type="journal article" date="2011" name="Front. Microbiol.">
        <title>Genomic signatures of strain selection and enhancement in Bacillus atrophaeus var. globigii, a historical biowarfare simulant.</title>
        <authorList>
            <person name="Gibbons H.S."/>
            <person name="Broomall S.M."/>
            <person name="McNew L.A."/>
            <person name="Daligault H."/>
            <person name="Chapman C."/>
            <person name="Bruce D."/>
            <person name="Karavis M."/>
            <person name="Krepps M."/>
            <person name="McGregor P.A."/>
            <person name="Hong C."/>
            <person name="Park K.H."/>
            <person name="Akmal A."/>
            <person name="Feldman A."/>
            <person name="Lin J.S."/>
            <person name="Chang W.E."/>
            <person name="Higgs B.W."/>
            <person name="Demirev P."/>
            <person name="Lindquist J."/>
            <person name="Liem A."/>
            <person name="Fochler E."/>
            <person name="Read T.D."/>
            <person name="Tapia R."/>
            <person name="Johnson S."/>
            <person name="Bishop-Lilly K.A."/>
            <person name="Detter C."/>
            <person name="Han C."/>
            <person name="Sozhamannan S."/>
            <person name="Rosenzweig C.N."/>
            <person name="Skowronski E.W."/>
        </authorList>
    </citation>
    <scope>NUCLEOTIDE SEQUENCE [LARGE SCALE GENOMIC DNA]</scope>
    <source>
        <strain evidence="10 11">MLST1</strain>
    </source>
</reference>
<organism evidence="10 11">
    <name type="scientific">Aliidiomarina minuta</name>
    <dbReference type="NCBI Taxonomy" id="880057"/>
    <lineage>
        <taxon>Bacteria</taxon>
        <taxon>Pseudomonadati</taxon>
        <taxon>Pseudomonadota</taxon>
        <taxon>Gammaproteobacteria</taxon>
        <taxon>Alteromonadales</taxon>
        <taxon>Idiomarinaceae</taxon>
        <taxon>Aliidiomarina</taxon>
    </lineage>
</organism>
<dbReference type="Gene3D" id="1.20.1440.120">
    <property type="entry name" value="Recombination protein O, C-terminal domain"/>
    <property type="match status" value="1"/>
</dbReference>
<dbReference type="EMBL" id="PIPL01000001">
    <property type="protein sequence ID" value="RUO25822.1"/>
    <property type="molecule type" value="Genomic_DNA"/>
</dbReference>
<evidence type="ECO:0000313" key="11">
    <source>
        <dbReference type="Proteomes" id="UP000288293"/>
    </source>
</evidence>
<comment type="function">
    <text evidence="1 8">Involved in DNA repair and RecF pathway recombination.</text>
</comment>
<feature type="domain" description="DNA replication/recombination mediator RecO N-terminal" evidence="9">
    <location>
        <begin position="3"/>
        <end position="72"/>
    </location>
</feature>
<dbReference type="Pfam" id="PF02565">
    <property type="entry name" value="RecO_C"/>
    <property type="match status" value="1"/>
</dbReference>
<evidence type="ECO:0000256" key="5">
    <source>
        <dbReference type="ARBA" id="ARBA00023172"/>
    </source>
</evidence>
<proteinExistence type="inferred from homology"/>
<dbReference type="InterPro" id="IPR042242">
    <property type="entry name" value="RecO_C"/>
</dbReference>
<evidence type="ECO:0000256" key="6">
    <source>
        <dbReference type="ARBA" id="ARBA00023204"/>
    </source>
</evidence>
<dbReference type="SUPFAM" id="SSF57863">
    <property type="entry name" value="ArfGap/RecO-like zinc finger"/>
    <property type="match status" value="1"/>
</dbReference>
<dbReference type="GO" id="GO:0043590">
    <property type="term" value="C:bacterial nucleoid"/>
    <property type="evidence" value="ECO:0007669"/>
    <property type="project" value="TreeGrafter"/>
</dbReference>
<evidence type="ECO:0000259" key="9">
    <source>
        <dbReference type="Pfam" id="PF11967"/>
    </source>
</evidence>
<dbReference type="Pfam" id="PF11967">
    <property type="entry name" value="RecO_N"/>
    <property type="match status" value="1"/>
</dbReference>
<gene>
    <name evidence="8 10" type="primary">recO</name>
    <name evidence="10" type="ORF">CWE09_03575</name>
</gene>
<dbReference type="InterPro" id="IPR003717">
    <property type="entry name" value="RecO"/>
</dbReference>
<keyword evidence="5 8" id="KW-0233">DNA recombination</keyword>
<evidence type="ECO:0000256" key="2">
    <source>
        <dbReference type="ARBA" id="ARBA00007452"/>
    </source>
</evidence>
<dbReference type="PANTHER" id="PTHR33991:SF1">
    <property type="entry name" value="DNA REPAIR PROTEIN RECO"/>
    <property type="match status" value="1"/>
</dbReference>
<evidence type="ECO:0000256" key="4">
    <source>
        <dbReference type="ARBA" id="ARBA00022763"/>
    </source>
</evidence>
<dbReference type="PANTHER" id="PTHR33991">
    <property type="entry name" value="DNA REPAIR PROTEIN RECO"/>
    <property type="match status" value="1"/>
</dbReference>
<dbReference type="AlphaFoldDB" id="A0A432W709"/>
<dbReference type="NCBIfam" id="TIGR00613">
    <property type="entry name" value="reco"/>
    <property type="match status" value="1"/>
</dbReference>
<dbReference type="GO" id="GO:0006310">
    <property type="term" value="P:DNA recombination"/>
    <property type="evidence" value="ECO:0007669"/>
    <property type="project" value="UniProtKB-UniRule"/>
</dbReference>
<protein>
    <recommendedName>
        <fullName evidence="3 8">DNA repair protein RecO</fullName>
    </recommendedName>
    <alternativeName>
        <fullName evidence="7 8">Recombination protein O</fullName>
    </alternativeName>
</protein>
<comment type="similarity">
    <text evidence="2 8">Belongs to the RecO family.</text>
</comment>
<accession>A0A432W709</accession>
<keyword evidence="4 8" id="KW-0227">DNA damage</keyword>
<keyword evidence="6 8" id="KW-0234">DNA repair</keyword>
<dbReference type="InterPro" id="IPR012340">
    <property type="entry name" value="NA-bd_OB-fold"/>
</dbReference>
<dbReference type="Proteomes" id="UP000288293">
    <property type="component" value="Unassembled WGS sequence"/>
</dbReference>
<evidence type="ECO:0000256" key="1">
    <source>
        <dbReference type="ARBA" id="ARBA00003065"/>
    </source>
</evidence>
<sequence>MVQQAYVLHRWPYQEHSLIVEFFGQQDGRFRAIAKGARRSKRGTAPLLQPFRLLQIEVRGRHELKTLTSVEVDDYNGPLQGEFMYCGFYMNELLQRLLPEQASIPELFNAYKDTLHLLREQVSMQPVLRKFEWLLLCHLQLDFSWHEDVDNGDPIEPQQTYYFRPAEGFSVVNDNRAPTPYFSGEALLAMANFALQDASLLQQFKHIMRRALAPYLGTKPLRSRELFQAQVNTLTGPDRR</sequence>